<keyword evidence="2" id="KW-0677">Repeat</keyword>
<protein>
    <submittedName>
        <fullName evidence="5">Uncharacterized protein</fullName>
    </submittedName>
</protein>
<dbReference type="PROSITE" id="PS50082">
    <property type="entry name" value="WD_REPEATS_2"/>
    <property type="match status" value="1"/>
</dbReference>
<dbReference type="PANTHER" id="PTHR22847">
    <property type="entry name" value="WD40 REPEAT PROTEIN"/>
    <property type="match status" value="1"/>
</dbReference>
<dbReference type="EMBL" id="CAJJDP010000021">
    <property type="protein sequence ID" value="CAD8148252.1"/>
    <property type="molecule type" value="Genomic_DNA"/>
</dbReference>
<feature type="repeat" description="WD" evidence="3">
    <location>
        <begin position="136"/>
        <end position="169"/>
    </location>
</feature>
<organism evidence="5 6">
    <name type="scientific">Paramecium octaurelia</name>
    <dbReference type="NCBI Taxonomy" id="43137"/>
    <lineage>
        <taxon>Eukaryota</taxon>
        <taxon>Sar</taxon>
        <taxon>Alveolata</taxon>
        <taxon>Ciliophora</taxon>
        <taxon>Intramacronucleata</taxon>
        <taxon>Oligohymenophorea</taxon>
        <taxon>Peniculida</taxon>
        <taxon>Parameciidae</taxon>
        <taxon>Paramecium</taxon>
    </lineage>
</organism>
<feature type="transmembrane region" description="Helical" evidence="4">
    <location>
        <begin position="20"/>
        <end position="43"/>
    </location>
</feature>
<dbReference type="Proteomes" id="UP000683925">
    <property type="component" value="Unassembled WGS sequence"/>
</dbReference>
<evidence type="ECO:0000313" key="5">
    <source>
        <dbReference type="EMBL" id="CAD8148252.1"/>
    </source>
</evidence>
<sequence>MLRQEYKNSQVNKLILSYQSISHLMVRFCHLVVIIGLSVCGLLRQGNKMADQLVIVTMLIQSVSLLKVLDQHQVVQIILSINGILILEYKKLNQKAMIILFGRFDPLLMVLKYVSSSGDCTIRLRVVRIRNQIAQLNSYDNGILSVCFYSDGTSLASGSYGNSIRLWDVIPKQQTLQLVPHNHYVLTVDGSILAFSSQNKLVSLQYVNNGTRVLPQDKSYKDIQANFYHSIFSKAIPSNTTCIRTILKFSKKSNLEVQKILILNINYLKDRIYFNFSINKDIAFQEDKLNGTTKNFQISSYFKKI</sequence>
<dbReference type="PANTHER" id="PTHR22847:SF637">
    <property type="entry name" value="WD REPEAT DOMAIN 5B"/>
    <property type="match status" value="1"/>
</dbReference>
<dbReference type="InterPro" id="IPR001680">
    <property type="entry name" value="WD40_rpt"/>
</dbReference>
<keyword evidence="4" id="KW-0812">Transmembrane</keyword>
<comment type="caution">
    <text evidence="5">The sequence shown here is derived from an EMBL/GenBank/DDBJ whole genome shotgun (WGS) entry which is preliminary data.</text>
</comment>
<dbReference type="PROSITE" id="PS50294">
    <property type="entry name" value="WD_REPEATS_REGION"/>
    <property type="match status" value="1"/>
</dbReference>
<dbReference type="AlphaFoldDB" id="A0A8S1TBV3"/>
<evidence type="ECO:0000313" key="6">
    <source>
        <dbReference type="Proteomes" id="UP000683925"/>
    </source>
</evidence>
<keyword evidence="6" id="KW-1185">Reference proteome</keyword>
<gene>
    <name evidence="5" type="ORF">POCTA_138.1.T0210003</name>
</gene>
<evidence type="ECO:0000256" key="4">
    <source>
        <dbReference type="SAM" id="Phobius"/>
    </source>
</evidence>
<keyword evidence="4" id="KW-1133">Transmembrane helix</keyword>
<keyword evidence="4" id="KW-0472">Membrane</keyword>
<evidence type="ECO:0000256" key="1">
    <source>
        <dbReference type="ARBA" id="ARBA00022574"/>
    </source>
</evidence>
<evidence type="ECO:0000256" key="3">
    <source>
        <dbReference type="PROSITE-ProRule" id="PRU00221"/>
    </source>
</evidence>
<keyword evidence="1 3" id="KW-0853">WD repeat</keyword>
<accession>A0A8S1TBV3</accession>
<reference evidence="5" key="1">
    <citation type="submission" date="2021-01" db="EMBL/GenBank/DDBJ databases">
        <authorList>
            <consortium name="Genoscope - CEA"/>
            <person name="William W."/>
        </authorList>
    </citation>
    <scope>NUCLEOTIDE SEQUENCE</scope>
</reference>
<evidence type="ECO:0000256" key="2">
    <source>
        <dbReference type="ARBA" id="ARBA00022737"/>
    </source>
</evidence>
<dbReference type="GO" id="GO:1990234">
    <property type="term" value="C:transferase complex"/>
    <property type="evidence" value="ECO:0007669"/>
    <property type="project" value="UniProtKB-ARBA"/>
</dbReference>
<proteinExistence type="predicted"/>
<name>A0A8S1TBV3_PAROT</name>
<dbReference type="Pfam" id="PF00400">
    <property type="entry name" value="WD40"/>
    <property type="match status" value="1"/>
</dbReference>
<dbReference type="SMART" id="SM00320">
    <property type="entry name" value="WD40"/>
    <property type="match status" value="1"/>
</dbReference>